<feature type="transmembrane region" description="Helical" evidence="1">
    <location>
        <begin position="16"/>
        <end position="36"/>
    </location>
</feature>
<evidence type="ECO:0000256" key="1">
    <source>
        <dbReference type="SAM" id="Phobius"/>
    </source>
</evidence>
<reference evidence="3" key="1">
    <citation type="journal article" date="2019" name="Int. J. Syst. Evol. Microbiol.">
        <title>The Global Catalogue of Microorganisms (GCM) 10K type strain sequencing project: providing services to taxonomists for standard genome sequencing and annotation.</title>
        <authorList>
            <consortium name="The Broad Institute Genomics Platform"/>
            <consortium name="The Broad Institute Genome Sequencing Center for Infectious Disease"/>
            <person name="Wu L."/>
            <person name="Ma J."/>
        </authorList>
    </citation>
    <scope>NUCLEOTIDE SEQUENCE [LARGE SCALE GENOMIC DNA]</scope>
    <source>
        <strain evidence="3">WLHS5</strain>
    </source>
</reference>
<keyword evidence="1" id="KW-0472">Membrane</keyword>
<protein>
    <submittedName>
        <fullName evidence="2">Uncharacterized protein</fullName>
    </submittedName>
</protein>
<keyword evidence="1" id="KW-0812">Transmembrane</keyword>
<accession>A0ABW2LLU6</accession>
<evidence type="ECO:0000313" key="2">
    <source>
        <dbReference type="EMBL" id="MFC7342122.1"/>
    </source>
</evidence>
<keyword evidence="1" id="KW-1133">Transmembrane helix</keyword>
<proteinExistence type="predicted"/>
<evidence type="ECO:0000313" key="3">
    <source>
        <dbReference type="Proteomes" id="UP001596504"/>
    </source>
</evidence>
<comment type="caution">
    <text evidence="2">The sequence shown here is derived from an EMBL/GenBank/DDBJ whole genome shotgun (WGS) entry which is preliminary data.</text>
</comment>
<dbReference type="RefSeq" id="WP_380667687.1">
    <property type="nucleotide sequence ID" value="NZ_JBHTCJ010000005.1"/>
</dbReference>
<gene>
    <name evidence="2" type="ORF">ACFQRI_11950</name>
</gene>
<name>A0ABW2LLU6_9PSEU</name>
<dbReference type="Proteomes" id="UP001596504">
    <property type="component" value="Unassembled WGS sequence"/>
</dbReference>
<dbReference type="EMBL" id="JBHTCJ010000005">
    <property type="protein sequence ID" value="MFC7342122.1"/>
    <property type="molecule type" value="Genomic_DNA"/>
</dbReference>
<keyword evidence="3" id="KW-1185">Reference proteome</keyword>
<organism evidence="2 3">
    <name type="scientific">Saccharopolyspora griseoalba</name>
    <dbReference type="NCBI Taxonomy" id="1431848"/>
    <lineage>
        <taxon>Bacteria</taxon>
        <taxon>Bacillati</taxon>
        <taxon>Actinomycetota</taxon>
        <taxon>Actinomycetes</taxon>
        <taxon>Pseudonocardiales</taxon>
        <taxon>Pseudonocardiaceae</taxon>
        <taxon>Saccharopolyspora</taxon>
    </lineage>
</organism>
<sequence length="184" mass="20682">MYARQALVLDMELSQILTLAVAVLGITISNAIVVYMEGRRITREDHFRWNSHRQEAYVKVIGALELLEFHSDLQRRSDLPVMSDVDFSQVYDSLNQATNTVAIVSNKDVVTKTKELQDALLRFLTTKGESGGAASREEHLLHLEKKALEVKNAWINTVRKDLGLCELDQKTLQKVTGGAAQKTE</sequence>